<keyword evidence="2" id="KW-0732">Signal</keyword>
<feature type="region of interest" description="Disordered" evidence="1">
    <location>
        <begin position="99"/>
        <end position="124"/>
    </location>
</feature>
<organism evidence="3 4">
    <name type="scientific">Piscinibacterium candidicorallinum</name>
    <dbReference type="NCBI Taxonomy" id="1793872"/>
    <lineage>
        <taxon>Bacteria</taxon>
        <taxon>Pseudomonadati</taxon>
        <taxon>Pseudomonadota</taxon>
        <taxon>Betaproteobacteria</taxon>
        <taxon>Burkholderiales</taxon>
        <taxon>Piscinibacterium</taxon>
    </lineage>
</organism>
<evidence type="ECO:0000256" key="2">
    <source>
        <dbReference type="SAM" id="SignalP"/>
    </source>
</evidence>
<accession>A0ABV7H2P1</accession>
<sequence>MSTPKLLALMITASLSAGAMAQTNTATMTQRDANQQQRIENGLKSGQLNTQEAARLERQEAKVDRMQANALKDGKLSAAERARIDNAQDKVSANIYKQKHDAQTGNPNSAASQRMQQTVQRDANQEQRIANGVKNGSLTNKEVANLERGQARVDRAQARAGADGHVSAAEQARINARQDNQSGKIYNKKHNERTRG</sequence>
<name>A0ABV7H2P1_9BURK</name>
<feature type="compositionally biased region" description="Basic residues" evidence="1">
    <location>
        <begin position="186"/>
        <end position="196"/>
    </location>
</feature>
<feature type="signal peptide" evidence="2">
    <location>
        <begin position="1"/>
        <end position="21"/>
    </location>
</feature>
<evidence type="ECO:0000313" key="3">
    <source>
        <dbReference type="EMBL" id="MFC3147887.1"/>
    </source>
</evidence>
<proteinExistence type="predicted"/>
<feature type="region of interest" description="Disordered" evidence="1">
    <location>
        <begin position="154"/>
        <end position="196"/>
    </location>
</feature>
<evidence type="ECO:0000313" key="4">
    <source>
        <dbReference type="Proteomes" id="UP001595556"/>
    </source>
</evidence>
<dbReference type="Proteomes" id="UP001595556">
    <property type="component" value="Unassembled WGS sequence"/>
</dbReference>
<reference evidence="4" key="1">
    <citation type="journal article" date="2019" name="Int. J. Syst. Evol. Microbiol.">
        <title>The Global Catalogue of Microorganisms (GCM) 10K type strain sequencing project: providing services to taxonomists for standard genome sequencing and annotation.</title>
        <authorList>
            <consortium name="The Broad Institute Genomics Platform"/>
            <consortium name="The Broad Institute Genome Sequencing Center for Infectious Disease"/>
            <person name="Wu L."/>
            <person name="Ma J."/>
        </authorList>
    </citation>
    <scope>NUCLEOTIDE SEQUENCE [LARGE SCALE GENOMIC DNA]</scope>
    <source>
        <strain evidence="4">KCTC 52168</strain>
    </source>
</reference>
<comment type="caution">
    <text evidence="3">The sequence shown here is derived from an EMBL/GenBank/DDBJ whole genome shotgun (WGS) entry which is preliminary data.</text>
</comment>
<feature type="compositionally biased region" description="Polar residues" evidence="1">
    <location>
        <begin position="103"/>
        <end position="124"/>
    </location>
</feature>
<gene>
    <name evidence="3" type="ORF">ACFOEN_09555</name>
</gene>
<keyword evidence="4" id="KW-1185">Reference proteome</keyword>
<dbReference type="EMBL" id="JBHRTI010000004">
    <property type="protein sequence ID" value="MFC3147887.1"/>
    <property type="molecule type" value="Genomic_DNA"/>
</dbReference>
<feature type="chain" id="PRO_5046005512" evidence="2">
    <location>
        <begin position="22"/>
        <end position="196"/>
    </location>
</feature>
<evidence type="ECO:0000256" key="1">
    <source>
        <dbReference type="SAM" id="MobiDB-lite"/>
    </source>
</evidence>
<dbReference type="RefSeq" id="WP_377303346.1">
    <property type="nucleotide sequence ID" value="NZ_CP180191.1"/>
</dbReference>
<protein>
    <submittedName>
        <fullName evidence="3">Uncharacterized protein</fullName>
    </submittedName>
</protein>